<reference evidence="7" key="1">
    <citation type="journal article" date="2017" name="Nature">
        <title>Asgard archaea illuminate the origin of eukaryotic cellular complexity.</title>
        <authorList>
            <person name="Zaremba-Niedzwiedzka K."/>
            <person name="Caceres E.F."/>
            <person name="Saw J.H."/>
            <person name="Backstrom D."/>
            <person name="Juzokaite L."/>
            <person name="Vancaester E."/>
            <person name="Seitz K.W."/>
            <person name="Anantharaman K."/>
            <person name="Starnawski P."/>
            <person name="Kjeldsen K.U."/>
            <person name="Scott M.B."/>
            <person name="Nunoura T."/>
            <person name="Banfield J.F."/>
            <person name="Schramm A."/>
            <person name="Baker B.J."/>
            <person name="Spang A."/>
            <person name="Ettema T.J.G."/>
        </authorList>
    </citation>
    <scope>NUCLEOTIDE SEQUENCE</scope>
    <source>
        <strain evidence="7">LCB_4</strain>
    </source>
</reference>
<dbReference type="Gene3D" id="3.30.70.3270">
    <property type="match status" value="1"/>
</dbReference>
<dbReference type="GO" id="GO:0046872">
    <property type="term" value="F:metal ion binding"/>
    <property type="evidence" value="ECO:0007669"/>
    <property type="project" value="UniProtKB-KW"/>
</dbReference>
<dbReference type="AlphaFoldDB" id="A0AAF0D1P8"/>
<keyword evidence="2" id="KW-0479">Metal-binding</keyword>
<gene>
    <name evidence="7" type="ORF">OdinLCB4_006020</name>
</gene>
<evidence type="ECO:0000256" key="2">
    <source>
        <dbReference type="ARBA" id="ARBA00022723"/>
    </source>
</evidence>
<dbReference type="InterPro" id="IPR010226">
    <property type="entry name" value="NADH_quinone_OxRdtase_chainI"/>
</dbReference>
<feature type="domain" description="4Fe-4S ferredoxin-type" evidence="6">
    <location>
        <begin position="53"/>
        <end position="82"/>
    </location>
</feature>
<keyword evidence="3" id="KW-0677">Repeat</keyword>
<dbReference type="GO" id="GO:0051539">
    <property type="term" value="F:4 iron, 4 sulfur cluster binding"/>
    <property type="evidence" value="ECO:0007669"/>
    <property type="project" value="UniProtKB-KW"/>
</dbReference>
<keyword evidence="5" id="KW-0411">Iron-sulfur</keyword>
<dbReference type="Pfam" id="PF12838">
    <property type="entry name" value="Fer4_7"/>
    <property type="match status" value="1"/>
</dbReference>
<dbReference type="PROSITE" id="PS00198">
    <property type="entry name" value="4FE4S_FER_1"/>
    <property type="match status" value="1"/>
</dbReference>
<evidence type="ECO:0000313" key="7">
    <source>
        <dbReference type="EMBL" id="WEU40025.1"/>
    </source>
</evidence>
<keyword evidence="1" id="KW-0004">4Fe-4S</keyword>
<dbReference type="InterPro" id="IPR017896">
    <property type="entry name" value="4Fe4S_Fe-S-bd"/>
</dbReference>
<dbReference type="PROSITE" id="PS51379">
    <property type="entry name" value="4FE4S_FER_2"/>
    <property type="match status" value="2"/>
</dbReference>
<reference evidence="7" key="2">
    <citation type="journal article" date="2022" name="Nat. Microbiol.">
        <title>A closed Candidatus Odinarchaeum chromosome exposes Asgard archaeal viruses.</title>
        <authorList>
            <person name="Tamarit D."/>
            <person name="Caceres E.F."/>
            <person name="Krupovic M."/>
            <person name="Nijland R."/>
            <person name="Eme L."/>
            <person name="Robinson N.P."/>
            <person name="Ettema T.J.G."/>
        </authorList>
    </citation>
    <scope>NUCLEOTIDE SEQUENCE</scope>
    <source>
        <strain evidence="7">LCB_4</strain>
    </source>
</reference>
<dbReference type="PANTHER" id="PTHR10849">
    <property type="entry name" value="NADH DEHYDROGENASE UBIQUINONE IRON-SULFUR PROTEIN 8, MITOCHONDRIAL"/>
    <property type="match status" value="1"/>
</dbReference>
<dbReference type="PANTHER" id="PTHR10849:SF35">
    <property type="entry name" value="FORMATE HYDROGENLYASE SUBUNIT 6-RELATED"/>
    <property type="match status" value="1"/>
</dbReference>
<evidence type="ECO:0000256" key="5">
    <source>
        <dbReference type="ARBA" id="ARBA00023014"/>
    </source>
</evidence>
<dbReference type="GO" id="GO:0009060">
    <property type="term" value="P:aerobic respiration"/>
    <property type="evidence" value="ECO:0007669"/>
    <property type="project" value="TreeGrafter"/>
</dbReference>
<dbReference type="KEGG" id="oyw:OdinLCB4_006020"/>
<protein>
    <submittedName>
        <fullName evidence="7">4Fe-4S binding protein</fullName>
    </submittedName>
</protein>
<evidence type="ECO:0000256" key="3">
    <source>
        <dbReference type="ARBA" id="ARBA00022737"/>
    </source>
</evidence>
<dbReference type="SUPFAM" id="SSF54862">
    <property type="entry name" value="4Fe-4S ferredoxins"/>
    <property type="match status" value="1"/>
</dbReference>
<name>A0AAF0D1P8_ODILC</name>
<accession>A0AAF0D1P8</accession>
<dbReference type="GO" id="GO:0016020">
    <property type="term" value="C:membrane"/>
    <property type="evidence" value="ECO:0007669"/>
    <property type="project" value="InterPro"/>
</dbReference>
<evidence type="ECO:0000256" key="4">
    <source>
        <dbReference type="ARBA" id="ARBA00023004"/>
    </source>
</evidence>
<sequence length="202" mass="22892">MVKGKIKLLKEALESSKRIQTLDYPGGNPQIDYSEPRFGGGAKYSHICEGLRGAPQYSEEDCCGCAACESVCSANTIKAEDVGGKRILTIDLGRCVFCGRCEEECPEDAIKLTTRFELAYTNIESPNPEKVRIERDLILCEKCGNPVAPAKQYEIYSEKVLKNLGEKWRDQSREDIEKAGKLCRECRRRNAYTFNLHTRKYY</sequence>
<dbReference type="GO" id="GO:0003954">
    <property type="term" value="F:NADH dehydrogenase activity"/>
    <property type="evidence" value="ECO:0007669"/>
    <property type="project" value="TreeGrafter"/>
</dbReference>
<evidence type="ECO:0000313" key="8">
    <source>
        <dbReference type="Proteomes" id="UP000186851"/>
    </source>
</evidence>
<dbReference type="EMBL" id="CP091871">
    <property type="protein sequence ID" value="WEU40025.1"/>
    <property type="molecule type" value="Genomic_DNA"/>
</dbReference>
<dbReference type="Proteomes" id="UP000186851">
    <property type="component" value="Chromosome"/>
</dbReference>
<feature type="domain" description="4Fe-4S ferredoxin-type" evidence="6">
    <location>
        <begin position="86"/>
        <end position="115"/>
    </location>
</feature>
<proteinExistence type="predicted"/>
<dbReference type="InterPro" id="IPR017900">
    <property type="entry name" value="4Fe4S_Fe_S_CS"/>
</dbReference>
<organism evidence="7 8">
    <name type="scientific">Odinarchaeota yellowstonii (strain LCB_4)</name>
    <dbReference type="NCBI Taxonomy" id="1841599"/>
    <lineage>
        <taxon>Archaea</taxon>
        <taxon>Promethearchaeati</taxon>
        <taxon>Candidatus Odinarchaeota</taxon>
        <taxon>Candidatus Odinarchaeia</taxon>
        <taxon>Candidatus Odinarchaeales</taxon>
        <taxon>Candidatus Odinarchaeaceae</taxon>
        <taxon>Candidatus Odinarchaeum</taxon>
    </lineage>
</organism>
<keyword evidence="4" id="KW-0408">Iron</keyword>
<evidence type="ECO:0000256" key="1">
    <source>
        <dbReference type="ARBA" id="ARBA00022485"/>
    </source>
</evidence>
<evidence type="ECO:0000259" key="6">
    <source>
        <dbReference type="PROSITE" id="PS51379"/>
    </source>
</evidence>